<dbReference type="EC" id="4.2.1.11" evidence="3 9"/>
<gene>
    <name evidence="12" type="primary">eno_2</name>
    <name evidence="9" type="synonym">eno</name>
    <name evidence="12" type="ORF">GCM10010422_39590</name>
</gene>
<name>A0ABN3LSF3_9ACTN</name>
<evidence type="ECO:0000256" key="2">
    <source>
        <dbReference type="ARBA" id="ARBA00009604"/>
    </source>
</evidence>
<dbReference type="Proteomes" id="UP001501721">
    <property type="component" value="Unassembled WGS sequence"/>
</dbReference>
<reference evidence="12 13" key="1">
    <citation type="journal article" date="2019" name="Int. J. Syst. Evol. Microbiol.">
        <title>The Global Catalogue of Microorganisms (GCM) 10K type strain sequencing project: providing services to taxonomists for standard genome sequencing and annotation.</title>
        <authorList>
            <consortium name="The Broad Institute Genomics Platform"/>
            <consortium name="The Broad Institute Genome Sequencing Center for Infectious Disease"/>
            <person name="Wu L."/>
            <person name="Ma J."/>
        </authorList>
    </citation>
    <scope>NUCLEOTIDE SEQUENCE [LARGE SCALE GENOMIC DNA]</scope>
    <source>
        <strain evidence="12 13">JCM 6923</strain>
    </source>
</reference>
<dbReference type="InterPro" id="IPR020811">
    <property type="entry name" value="Enolase_N"/>
</dbReference>
<evidence type="ECO:0000256" key="6">
    <source>
        <dbReference type="ARBA" id="ARBA00022842"/>
    </source>
</evidence>
<dbReference type="SUPFAM" id="SSF54826">
    <property type="entry name" value="Enolase N-terminal domain-like"/>
    <property type="match status" value="1"/>
</dbReference>
<dbReference type="PIRSF" id="PIRSF001400">
    <property type="entry name" value="Enolase"/>
    <property type="match status" value="1"/>
</dbReference>
<keyword evidence="9" id="KW-0963">Cytoplasm</keyword>
<evidence type="ECO:0000256" key="9">
    <source>
        <dbReference type="HAMAP-Rule" id="MF_00318"/>
    </source>
</evidence>
<dbReference type="Pfam" id="PF03952">
    <property type="entry name" value="Enolase_N"/>
    <property type="match status" value="1"/>
</dbReference>
<comment type="similarity">
    <text evidence="2 9">Belongs to the enolase family.</text>
</comment>
<dbReference type="InterPro" id="IPR020810">
    <property type="entry name" value="Enolase_C"/>
</dbReference>
<feature type="domain" description="Enolase C-terminal TIM barrel" evidence="10">
    <location>
        <begin position="141"/>
        <end position="422"/>
    </location>
</feature>
<keyword evidence="13" id="KW-1185">Reference proteome</keyword>
<dbReference type="InterPro" id="IPR029017">
    <property type="entry name" value="Enolase-like_N"/>
</dbReference>
<feature type="binding site" evidence="9">
    <location>
        <position position="371"/>
    </location>
    <ligand>
        <name>(2R)-2-phosphoglycerate</name>
        <dbReference type="ChEBI" id="CHEBI:58289"/>
    </ligand>
</feature>
<dbReference type="Gene3D" id="3.20.20.120">
    <property type="entry name" value="Enolase-like C-terminal domain"/>
    <property type="match status" value="1"/>
</dbReference>
<dbReference type="PRINTS" id="PR00148">
    <property type="entry name" value="ENOLASE"/>
</dbReference>
<keyword evidence="7 9" id="KW-0324">Glycolysis</keyword>
<evidence type="ECO:0000256" key="8">
    <source>
        <dbReference type="ARBA" id="ARBA00023239"/>
    </source>
</evidence>
<dbReference type="SFLD" id="SFLDF00002">
    <property type="entry name" value="enolase"/>
    <property type="match status" value="1"/>
</dbReference>
<dbReference type="CDD" id="cd03313">
    <property type="entry name" value="enolase"/>
    <property type="match status" value="1"/>
</dbReference>
<keyword evidence="9" id="KW-0479">Metal-binding</keyword>
<feature type="binding site" evidence="9">
    <location>
        <position position="372"/>
    </location>
    <ligand>
        <name>(2R)-2-phosphoglycerate</name>
        <dbReference type="ChEBI" id="CHEBI:58289"/>
    </ligand>
</feature>
<dbReference type="SFLD" id="SFLDG00178">
    <property type="entry name" value="enolase"/>
    <property type="match status" value="1"/>
</dbReference>
<dbReference type="InterPro" id="IPR036849">
    <property type="entry name" value="Enolase-like_C_sf"/>
</dbReference>
<feature type="active site" description="Proton donor" evidence="9">
    <location>
        <position position="210"/>
    </location>
</feature>
<feature type="binding site" evidence="9">
    <location>
        <position position="342"/>
    </location>
    <ligand>
        <name>(2R)-2-phosphoglycerate</name>
        <dbReference type="ChEBI" id="CHEBI:58289"/>
    </ligand>
</feature>
<proteinExistence type="inferred from homology"/>
<dbReference type="SFLD" id="SFLDS00001">
    <property type="entry name" value="Enolase"/>
    <property type="match status" value="1"/>
</dbReference>
<evidence type="ECO:0000256" key="4">
    <source>
        <dbReference type="ARBA" id="ARBA00017068"/>
    </source>
</evidence>
<dbReference type="Pfam" id="PF00113">
    <property type="entry name" value="Enolase_C"/>
    <property type="match status" value="1"/>
</dbReference>
<evidence type="ECO:0000256" key="3">
    <source>
        <dbReference type="ARBA" id="ARBA00012058"/>
    </source>
</evidence>
<feature type="binding site" evidence="9">
    <location>
        <position position="393"/>
    </location>
    <ligand>
        <name>(2R)-2-phosphoglycerate</name>
        <dbReference type="ChEBI" id="CHEBI:58289"/>
    </ligand>
</feature>
<comment type="caution">
    <text evidence="12">The sequence shown here is derived from an EMBL/GenBank/DDBJ whole genome shotgun (WGS) entry which is preliminary data.</text>
</comment>
<organism evidence="12 13">
    <name type="scientific">Streptomyces graminearus</name>
    <dbReference type="NCBI Taxonomy" id="284030"/>
    <lineage>
        <taxon>Bacteria</taxon>
        <taxon>Bacillati</taxon>
        <taxon>Actinomycetota</taxon>
        <taxon>Actinomycetes</taxon>
        <taxon>Kitasatosporales</taxon>
        <taxon>Streptomycetaceae</taxon>
        <taxon>Streptomyces</taxon>
    </lineage>
</organism>
<dbReference type="SMART" id="SM01193">
    <property type="entry name" value="Enolase_N"/>
    <property type="match status" value="1"/>
</dbReference>
<keyword evidence="5 9" id="KW-0964">Secreted</keyword>
<evidence type="ECO:0000259" key="11">
    <source>
        <dbReference type="SMART" id="SM01193"/>
    </source>
</evidence>
<dbReference type="InterPro" id="IPR000941">
    <property type="entry name" value="Enolase"/>
</dbReference>
<dbReference type="HAMAP" id="MF_00318">
    <property type="entry name" value="Enolase"/>
    <property type="match status" value="1"/>
</dbReference>
<comment type="subcellular location">
    <subcellularLocation>
        <location evidence="9">Cytoplasm</location>
    </subcellularLocation>
    <subcellularLocation>
        <location evidence="9">Secreted</location>
    </subcellularLocation>
    <subcellularLocation>
        <location evidence="9">Cell surface</location>
    </subcellularLocation>
    <text evidence="9">Fractions of enolase are present in both the cytoplasm and on the cell surface.</text>
</comment>
<dbReference type="SMART" id="SM01192">
    <property type="entry name" value="Enolase_C"/>
    <property type="match status" value="1"/>
</dbReference>
<feature type="domain" description="Enolase N-terminal" evidence="11">
    <location>
        <begin position="5"/>
        <end position="135"/>
    </location>
</feature>
<dbReference type="SUPFAM" id="SSF51604">
    <property type="entry name" value="Enolase C-terminal domain-like"/>
    <property type="match status" value="1"/>
</dbReference>
<feature type="binding site" evidence="9">
    <location>
        <position position="290"/>
    </location>
    <ligand>
        <name>Mg(2+)</name>
        <dbReference type="ChEBI" id="CHEBI:18420"/>
    </ligand>
</feature>
<keyword evidence="8 9" id="KW-0456">Lyase</keyword>
<sequence>MPFRITVLRADEILDSRARPTLSVTVGLAGGAVGHAGVPSGTSLGRREAVELRDHDPTRFLGQGVSLAISHVNGEIADALHGRDFTDQASLDQALIDLDGTPDMSRLGANALIGVSMAVARAAAARWGRPLWEYLAPESVTPALPVPHFTVVDGGLHAANPLDLQGFMIAPFGARNMTQAVRAGAEIYGRLGRHLAGAEGSHGVARLGDEGGFAPDLSGPEEILRLLVRTIHEAGYQPGRDGVAIALDVAADAIRRPDGRYLVNGEKLTSEDLIARYRQITADFPVYSIEDPLAEDDRTGWAQLTRELGGRVRLVGDDLFATNPALIGRAVDEGIANAAVIKPNQVGTVTEALRAIAVCRHAGYGAMVAHRSGETEDTFIADLAVGSGCGLFKAGAPARGERVAKYNRLTHIACRHSELDYGPGQ</sequence>
<evidence type="ECO:0000256" key="1">
    <source>
        <dbReference type="ARBA" id="ARBA00005031"/>
    </source>
</evidence>
<evidence type="ECO:0000313" key="13">
    <source>
        <dbReference type="Proteomes" id="UP001501721"/>
    </source>
</evidence>
<dbReference type="PANTHER" id="PTHR11902:SF1">
    <property type="entry name" value="ENOLASE"/>
    <property type="match status" value="1"/>
</dbReference>
<dbReference type="EMBL" id="BAAATL010000016">
    <property type="protein sequence ID" value="GAA2489333.1"/>
    <property type="molecule type" value="Genomic_DNA"/>
</dbReference>
<accession>A0ABN3LSF3</accession>
<comment type="function">
    <text evidence="9">Catalyzes the reversible conversion of 2-phosphoglycerate (2-PG) into phosphoenolpyruvate (PEP). It is essential for the degradation of carbohydrates via glycolysis.</text>
</comment>
<feature type="binding site" evidence="9">
    <location>
        <position position="165"/>
    </location>
    <ligand>
        <name>(2R)-2-phosphoglycerate</name>
        <dbReference type="ChEBI" id="CHEBI:58289"/>
    </ligand>
</feature>
<dbReference type="NCBIfam" id="TIGR01060">
    <property type="entry name" value="eno"/>
    <property type="match status" value="1"/>
</dbReference>
<comment type="cofactor">
    <cofactor evidence="9">
        <name>Mg(2+)</name>
        <dbReference type="ChEBI" id="CHEBI:18420"/>
    </cofactor>
    <text evidence="9">Binds a second Mg(2+) ion via substrate during catalysis.</text>
</comment>
<dbReference type="Gene3D" id="3.30.390.10">
    <property type="entry name" value="Enolase-like, N-terminal domain"/>
    <property type="match status" value="1"/>
</dbReference>
<feature type="binding site" evidence="9">
    <location>
        <position position="248"/>
    </location>
    <ligand>
        <name>Mg(2+)</name>
        <dbReference type="ChEBI" id="CHEBI:18420"/>
    </ligand>
</feature>
<evidence type="ECO:0000256" key="7">
    <source>
        <dbReference type="ARBA" id="ARBA00023152"/>
    </source>
</evidence>
<evidence type="ECO:0000256" key="5">
    <source>
        <dbReference type="ARBA" id="ARBA00022525"/>
    </source>
</evidence>
<evidence type="ECO:0000313" key="12">
    <source>
        <dbReference type="EMBL" id="GAA2489333.1"/>
    </source>
</evidence>
<comment type="catalytic activity">
    <reaction evidence="9">
        <text>(2R)-2-phosphoglycerate = phosphoenolpyruvate + H2O</text>
        <dbReference type="Rhea" id="RHEA:10164"/>
        <dbReference type="ChEBI" id="CHEBI:15377"/>
        <dbReference type="ChEBI" id="CHEBI:58289"/>
        <dbReference type="ChEBI" id="CHEBI:58702"/>
        <dbReference type="EC" id="4.2.1.11"/>
    </reaction>
</comment>
<dbReference type="RefSeq" id="WP_346075482.1">
    <property type="nucleotide sequence ID" value="NZ_BAAATL010000016.1"/>
</dbReference>
<dbReference type="PANTHER" id="PTHR11902">
    <property type="entry name" value="ENOLASE"/>
    <property type="match status" value="1"/>
</dbReference>
<feature type="active site" description="Proton acceptor" evidence="9">
    <location>
        <position position="342"/>
    </location>
</feature>
<protein>
    <recommendedName>
        <fullName evidence="4 9">Enolase</fullName>
        <ecNumber evidence="3 9">4.2.1.11</ecNumber>
    </recommendedName>
    <alternativeName>
        <fullName evidence="9">2-phospho-D-glycerate hydro-lyase</fullName>
    </alternativeName>
    <alternativeName>
        <fullName evidence="9">2-phosphoglycerate dehydratase</fullName>
    </alternativeName>
</protein>
<comment type="pathway">
    <text evidence="1 9">Carbohydrate degradation; glycolysis; pyruvate from D-glyceraldehyde 3-phosphate: step 4/5.</text>
</comment>
<evidence type="ECO:0000259" key="10">
    <source>
        <dbReference type="SMART" id="SM01192"/>
    </source>
</evidence>
<feature type="binding site" evidence="9">
    <location>
        <position position="317"/>
    </location>
    <ligand>
        <name>Mg(2+)</name>
        <dbReference type="ChEBI" id="CHEBI:18420"/>
    </ligand>
</feature>
<keyword evidence="6 9" id="KW-0460">Magnesium</keyword>